<comment type="caution">
    <text evidence="1">The sequence shown here is derived from an EMBL/GenBank/DDBJ whole genome shotgun (WGS) entry which is preliminary data.</text>
</comment>
<dbReference type="InterPro" id="IPR041242">
    <property type="entry name" value="HNHc_6"/>
</dbReference>
<sequence>MKRATAEIKGKDLVIHLSEPLNMDHIETVAGNKERFWVDYDVADTRRVTDKQRRLFFALMGDIGRWSGEEPEWLRKYYFYPLFAERMLKPVSLSSESDSTISDVNVLIDMVIDFIFEYDVPINAAYSLLPRDEEHFLYQCCRHRKCMVCGKPNAQIAHYDAVGNRSRARVDHRKLRFLCLCPVCHRRQHDIGIHNFCKENHLTPIKLDEEALIKLGVMTKKRMNEIDNE</sequence>
<dbReference type="Pfam" id="PF16784">
    <property type="entry name" value="HNHc_6"/>
    <property type="match status" value="1"/>
</dbReference>
<evidence type="ECO:0000313" key="1">
    <source>
        <dbReference type="EMBL" id="GAX07020.1"/>
    </source>
</evidence>
<dbReference type="Proteomes" id="UP000198414">
    <property type="component" value="Unassembled WGS sequence"/>
</dbReference>
<dbReference type="RefSeq" id="WP_225356403.1">
    <property type="nucleotide sequence ID" value="NZ_BCMI01000032.1"/>
</dbReference>
<accession>A0A1Z5IYV8</accession>
<dbReference type="AlphaFoldDB" id="A0A1Z5IYV8"/>
<proteinExistence type="predicted"/>
<evidence type="ECO:0000313" key="2">
    <source>
        <dbReference type="Proteomes" id="UP000198414"/>
    </source>
</evidence>
<dbReference type="EMBL" id="BCMI01000032">
    <property type="protein sequence ID" value="GAX07020.1"/>
    <property type="molecule type" value="Genomic_DNA"/>
</dbReference>
<organism evidence="1 2">
    <name type="scientific">Secundilactobacillus pentosiphilus</name>
    <dbReference type="NCBI Taxonomy" id="1714682"/>
    <lineage>
        <taxon>Bacteria</taxon>
        <taxon>Bacillati</taxon>
        <taxon>Bacillota</taxon>
        <taxon>Bacilli</taxon>
        <taxon>Lactobacillales</taxon>
        <taxon>Lactobacillaceae</taxon>
        <taxon>Secundilactobacillus</taxon>
    </lineage>
</organism>
<gene>
    <name evidence="1" type="ORF">IWT25_02368</name>
</gene>
<protein>
    <submittedName>
        <fullName evidence="1">Uncharacterized protein</fullName>
    </submittedName>
</protein>
<name>A0A1Z5IYV8_9LACO</name>
<reference evidence="1 2" key="1">
    <citation type="submission" date="2015-11" db="EMBL/GenBank/DDBJ databases">
        <title>Draft genome sequences of new species of the genus Lactobacillus isolated from orchardgrass silage.</title>
        <authorList>
            <person name="Tohno M."/>
            <person name="Tanizawa Y."/>
            <person name="Arita M."/>
        </authorList>
    </citation>
    <scope>NUCLEOTIDE SEQUENCE [LARGE SCALE GENOMIC DNA]</scope>
    <source>
        <strain evidence="1 2">IWT25</strain>
    </source>
</reference>